<keyword evidence="1" id="KW-0067">ATP-binding</keyword>
<protein>
    <submittedName>
        <fullName evidence="1">Putative helicase</fullName>
    </submittedName>
</protein>
<dbReference type="Proteomes" id="UP000465778">
    <property type="component" value="Unassembled WGS sequence"/>
</dbReference>
<sequence>MDRTVTFSFRSNQYEGTEATETFTFSKLGIDENIDDNSLEKELEGIFQAWVWDKLNISYSIVAAHRKRINDDDD</sequence>
<keyword evidence="1" id="KW-0347">Helicase</keyword>
<dbReference type="GeneID" id="67522463"/>
<accession>A0A380XCD4</accession>
<dbReference type="AlphaFoldDB" id="A0A380XCD4"/>
<dbReference type="RefSeq" id="WP_061792386.1">
    <property type="nucleotide sequence ID" value="NZ_JABVDD010000058.1"/>
</dbReference>
<comment type="caution">
    <text evidence="1">The sequence shown here is derived from an EMBL/GenBank/DDBJ whole genome shotgun (WGS) entry which is preliminary data.</text>
</comment>
<proteinExistence type="predicted"/>
<keyword evidence="1" id="KW-0547">Nucleotide-binding</keyword>
<name>A0A380XCD4_CYTFI</name>
<keyword evidence="1" id="KW-0378">Hydrolase</keyword>
<reference evidence="1 2" key="1">
    <citation type="journal article" date="2020" name="G3 (Bethesda)">
        <title>Whole Genome Sequencing and Comparative Genomics of Two Nematicidal Bacillus Strains Reveals a Wide Range of Possible Virulence Factors.</title>
        <authorList>
            <person name="Susic N."/>
            <person name="Janezic S."/>
            <person name="Rupnik M."/>
            <person name="Geric Stare B."/>
        </authorList>
    </citation>
    <scope>NUCLEOTIDE SEQUENCE [LARGE SCALE GENOMIC DNA]</scope>
    <source>
        <strain evidence="1 2">I-1582</strain>
    </source>
</reference>
<dbReference type="EMBL" id="VDEM01000041">
    <property type="protein sequence ID" value="KAF0822987.1"/>
    <property type="molecule type" value="Genomic_DNA"/>
</dbReference>
<evidence type="ECO:0000313" key="1">
    <source>
        <dbReference type="EMBL" id="KAF0822987.1"/>
    </source>
</evidence>
<evidence type="ECO:0000313" key="2">
    <source>
        <dbReference type="Proteomes" id="UP000465778"/>
    </source>
</evidence>
<gene>
    <name evidence="1" type="ORF">KIS1582_3231</name>
</gene>
<dbReference type="OrthoDB" id="2440535at2"/>
<organism evidence="1 2">
    <name type="scientific">Cytobacillus firmus</name>
    <name type="common">Bacillus firmus</name>
    <dbReference type="NCBI Taxonomy" id="1399"/>
    <lineage>
        <taxon>Bacteria</taxon>
        <taxon>Bacillati</taxon>
        <taxon>Bacillota</taxon>
        <taxon>Bacilli</taxon>
        <taxon>Bacillales</taxon>
        <taxon>Bacillaceae</taxon>
        <taxon>Cytobacillus</taxon>
    </lineage>
</organism>
<dbReference type="GO" id="GO:0004386">
    <property type="term" value="F:helicase activity"/>
    <property type="evidence" value="ECO:0007669"/>
    <property type="project" value="UniProtKB-KW"/>
</dbReference>